<feature type="region of interest" description="Disordered" evidence="1">
    <location>
        <begin position="229"/>
        <end position="253"/>
    </location>
</feature>
<evidence type="ECO:0000313" key="4">
    <source>
        <dbReference type="Proteomes" id="UP001060504"/>
    </source>
</evidence>
<sequence length="407" mass="44225">MRRRLDSAARGVGLTPTLQPIVALPAGGIVGFEALARWPSLDNPSPTDVFAYAAATGQLDALDQLCMDAAIRTALSLRLPHGTMLAINCEPESVYLLHHDAALARARDELALMFELTERNLLTHPQALLRKVAALRREGFLIALDDVGVHPDSLALLDVLAPDVIKLDLQLVQSRPSRDQARTLAAVMAHQERTGAMILAEGIENAEHLEQALALGAALGQGHKYTFPGPFDETGTWPPPAQPPPSRNGSGSPFELVAGDIPLRTAPKKTLNAFSRHIETQARYTADPPMVLAALQQAQYFTTVTQRRYLALARSAPLVAIFGEHLPADLGAGIRGVHLDPTDPLRTEWIVLALGAQIAVALIARERQSDSDPEQQSHDGERRFDFTITHNRSLVTRVAHNLLARML</sequence>
<comment type="caution">
    <text evidence="3">The sequence shown here is derived from an EMBL/GenBank/DDBJ whole genome shotgun (WGS) entry which is preliminary data.</text>
</comment>
<organism evidence="3 4">
    <name type="scientific">Mycolicibacterium cyprinidarum</name>
    <dbReference type="NCBI Taxonomy" id="2860311"/>
    <lineage>
        <taxon>Bacteria</taxon>
        <taxon>Bacillati</taxon>
        <taxon>Actinomycetota</taxon>
        <taxon>Actinomycetes</taxon>
        <taxon>Mycobacteriales</taxon>
        <taxon>Mycobacteriaceae</taxon>
        <taxon>Mycolicibacterium</taxon>
    </lineage>
</organism>
<dbReference type="InterPro" id="IPR019278">
    <property type="entry name" value="DICT_dom"/>
</dbReference>
<dbReference type="CDD" id="cd01948">
    <property type="entry name" value="EAL"/>
    <property type="match status" value="1"/>
</dbReference>
<dbReference type="PANTHER" id="PTHR33121:SF76">
    <property type="entry name" value="SIGNALING PROTEIN"/>
    <property type="match status" value="1"/>
</dbReference>
<dbReference type="Gene3D" id="3.20.20.450">
    <property type="entry name" value="EAL domain"/>
    <property type="match status" value="1"/>
</dbReference>
<dbReference type="SUPFAM" id="SSF141868">
    <property type="entry name" value="EAL domain-like"/>
    <property type="match status" value="1"/>
</dbReference>
<dbReference type="SMART" id="SM00052">
    <property type="entry name" value="EAL"/>
    <property type="match status" value="1"/>
</dbReference>
<dbReference type="PROSITE" id="PS50883">
    <property type="entry name" value="EAL"/>
    <property type="match status" value="1"/>
</dbReference>
<dbReference type="EMBL" id="BPRH01001520">
    <property type="protein sequence ID" value="GJF13694.1"/>
    <property type="molecule type" value="Genomic_DNA"/>
</dbReference>
<evidence type="ECO:0000256" key="1">
    <source>
        <dbReference type="SAM" id="MobiDB-lite"/>
    </source>
</evidence>
<dbReference type="InterPro" id="IPR001633">
    <property type="entry name" value="EAL_dom"/>
</dbReference>
<evidence type="ECO:0000313" key="3">
    <source>
        <dbReference type="EMBL" id="GJF13694.1"/>
    </source>
</evidence>
<dbReference type="InterPro" id="IPR050706">
    <property type="entry name" value="Cyclic-di-GMP_PDE-like"/>
</dbReference>
<dbReference type="Pfam" id="PF00563">
    <property type="entry name" value="EAL"/>
    <property type="match status" value="1"/>
</dbReference>
<dbReference type="Proteomes" id="UP001060504">
    <property type="component" value="Unassembled WGS sequence"/>
</dbReference>
<dbReference type="Pfam" id="PF10069">
    <property type="entry name" value="DICT"/>
    <property type="match status" value="1"/>
</dbReference>
<protein>
    <recommendedName>
        <fullName evidence="2">EAL domain-containing protein</fullName>
    </recommendedName>
</protein>
<dbReference type="PANTHER" id="PTHR33121">
    <property type="entry name" value="CYCLIC DI-GMP PHOSPHODIESTERASE PDEF"/>
    <property type="match status" value="1"/>
</dbReference>
<name>A0ABQ4V9H7_9MYCO</name>
<keyword evidence="4" id="KW-1185">Reference proteome</keyword>
<dbReference type="InterPro" id="IPR035919">
    <property type="entry name" value="EAL_sf"/>
</dbReference>
<reference evidence="3 4" key="1">
    <citation type="submission" date="2021-08" db="EMBL/GenBank/DDBJ databases">
        <title>Draft genome sequence of Mycolicibacterium sp. NGTWS1702 strain.</title>
        <authorList>
            <person name="Matsumoto M."/>
            <person name="Tang B.C.C."/>
            <person name="Machida Y."/>
            <person name="Matoyama H."/>
            <person name="Kishihara T."/>
            <person name="Sato S."/>
            <person name="Kondo I."/>
            <person name="Sano M."/>
            <person name="Kato G."/>
        </authorList>
    </citation>
    <scope>NUCLEOTIDE SEQUENCE [LARGE SCALE GENOMIC DNA]</scope>
    <source>
        <strain evidence="3 4">NGTWSNA01</strain>
    </source>
</reference>
<accession>A0ABQ4V9H7</accession>
<proteinExistence type="predicted"/>
<feature type="domain" description="EAL" evidence="2">
    <location>
        <begin position="1"/>
        <end position="242"/>
    </location>
</feature>
<evidence type="ECO:0000259" key="2">
    <source>
        <dbReference type="PROSITE" id="PS50883"/>
    </source>
</evidence>
<gene>
    <name evidence="3" type="ORF">NGTWS1702_14420</name>
</gene>
<feature type="compositionally biased region" description="Pro residues" evidence="1">
    <location>
        <begin position="237"/>
        <end position="246"/>
    </location>
</feature>